<name>A0A167KVJ8_9GAMM</name>
<protein>
    <submittedName>
        <fullName evidence="1">Uncharacterized protein</fullName>
    </submittedName>
</protein>
<dbReference type="PATRIC" id="fig|1365257.3.peg.3758"/>
<proteinExistence type="predicted"/>
<reference evidence="1 2" key="1">
    <citation type="submission" date="2013-07" db="EMBL/GenBank/DDBJ databases">
        <title>Comparative Genomic and Metabolomic Analysis of Twelve Strains of Pseudoalteromonas luteoviolacea.</title>
        <authorList>
            <person name="Vynne N.G."/>
            <person name="Mansson M."/>
            <person name="Gram L."/>
        </authorList>
    </citation>
    <scope>NUCLEOTIDE SEQUENCE [LARGE SCALE GENOMIC DNA]</scope>
    <source>
        <strain evidence="1 2">S4060-1</strain>
    </source>
</reference>
<accession>A0A167KVJ8</accession>
<dbReference type="AlphaFoldDB" id="A0A167KVJ8"/>
<organism evidence="1 2">
    <name type="scientific">Pseudoalteromonas luteoviolacea S4060-1</name>
    <dbReference type="NCBI Taxonomy" id="1365257"/>
    <lineage>
        <taxon>Bacteria</taxon>
        <taxon>Pseudomonadati</taxon>
        <taxon>Pseudomonadota</taxon>
        <taxon>Gammaproteobacteria</taxon>
        <taxon>Alteromonadales</taxon>
        <taxon>Pseudoalteromonadaceae</taxon>
        <taxon>Pseudoalteromonas</taxon>
    </lineage>
</organism>
<evidence type="ECO:0000313" key="1">
    <source>
        <dbReference type="EMBL" id="KZN63351.1"/>
    </source>
</evidence>
<dbReference type="EMBL" id="AUXX01000034">
    <property type="protein sequence ID" value="KZN63351.1"/>
    <property type="molecule type" value="Genomic_DNA"/>
</dbReference>
<comment type="caution">
    <text evidence="1">The sequence shown here is derived from an EMBL/GenBank/DDBJ whole genome shotgun (WGS) entry which is preliminary data.</text>
</comment>
<evidence type="ECO:0000313" key="2">
    <source>
        <dbReference type="Proteomes" id="UP000076661"/>
    </source>
</evidence>
<gene>
    <name evidence="1" type="ORF">N478_03615</name>
</gene>
<dbReference type="RefSeq" id="WP_063382133.1">
    <property type="nucleotide sequence ID" value="NZ_AUXX01000034.1"/>
</dbReference>
<dbReference type="Proteomes" id="UP000076661">
    <property type="component" value="Unassembled WGS sequence"/>
</dbReference>
<sequence length="97" mass="10973">MMIEQKNQIFNSTVVEHDGKFANHHAKFGSFIYDIDNNIVGISGRSLKVVNLSDNKETYFQAWVDGYQNDGLSHNEAVNNALKLAQENSSRIKKSQN</sequence>